<evidence type="ECO:0000313" key="3">
    <source>
        <dbReference type="EMBL" id="SEL28795.1"/>
    </source>
</evidence>
<dbReference type="RefSeq" id="WP_085284967.1">
    <property type="nucleotide sequence ID" value="NZ_FOBI01000008.1"/>
</dbReference>
<dbReference type="InterPro" id="IPR024965">
    <property type="entry name" value="Putative_integrase"/>
</dbReference>
<dbReference type="InterPro" id="IPR002104">
    <property type="entry name" value="Integrase_catalytic"/>
</dbReference>
<dbReference type="GO" id="GO:0006310">
    <property type="term" value="P:DNA recombination"/>
    <property type="evidence" value="ECO:0007669"/>
    <property type="project" value="UniProtKB-KW"/>
</dbReference>
<accession>A0A1H7P0N5</accession>
<organism evidence="3 4">
    <name type="scientific">Colwellia chukchiensis</name>
    <dbReference type="NCBI Taxonomy" id="641665"/>
    <lineage>
        <taxon>Bacteria</taxon>
        <taxon>Pseudomonadati</taxon>
        <taxon>Pseudomonadota</taxon>
        <taxon>Gammaproteobacteria</taxon>
        <taxon>Alteromonadales</taxon>
        <taxon>Colwelliaceae</taxon>
        <taxon>Colwellia</taxon>
    </lineage>
</organism>
<dbReference type="Pfam" id="PF00589">
    <property type="entry name" value="Phage_integrase"/>
    <property type="match status" value="1"/>
</dbReference>
<dbReference type="InterPro" id="IPR013762">
    <property type="entry name" value="Integrase-like_cat_sf"/>
</dbReference>
<dbReference type="Proteomes" id="UP000199297">
    <property type="component" value="Unassembled WGS sequence"/>
</dbReference>
<evidence type="ECO:0000259" key="2">
    <source>
        <dbReference type="Pfam" id="PF00589"/>
    </source>
</evidence>
<keyword evidence="1" id="KW-0233">DNA recombination</keyword>
<dbReference type="EMBL" id="FOBI01000008">
    <property type="protein sequence ID" value="SEL28795.1"/>
    <property type="molecule type" value="Genomic_DNA"/>
</dbReference>
<evidence type="ECO:0000256" key="1">
    <source>
        <dbReference type="ARBA" id="ARBA00023172"/>
    </source>
</evidence>
<dbReference type="Pfam" id="PF13009">
    <property type="entry name" value="Integrase_2"/>
    <property type="match status" value="1"/>
</dbReference>
<sequence>MNMKEQITKWKEHVADTCFITTDLTLLTKGTGYISGEVVHYNASPINFIINKDKFSRSGGAIKVLQKLARDLHIEDKSRKLNRSDTGFNNPRLLLTKTELTKEGVCFSVRSDEAVTKLLDIEARALDGEFPIEPNKGIGNAGSGWFDFEKSFEGIDETDVLEWIVLASRPEFPTLHNSRKQDREDENGHIIRTTLGCDTVEAILDHPVGKLLQQLKVLPHLQGIYANAVPCLKTEIEAYIRMFDVGSTITRTPLSTFLTEIKAMASCLVFKLSALGYLYLPFLCKFEVNIEVGKGTWNSSNSLADRLFDFYAPMTNKQSGIAKRINLRGILQSSNIERIEDFPIHFVEDISAAQRVFQEKHGKAKFGTIRKADWIAFFNAIETTEWTSKHPRFDRTYLSSVTNRKLKTHNQLRGTGRYTQLESHAGEEIIEFLRAYAKNASKSSIHSLNYFADWIVSESSNIYFDCIADIKHFHTYSNGEVNHGLNNTLYEYIAGLNEQNTTNRSHWRVIKRFLTKSAQTVSINTGNDLTHPIIEETPFGSDDKRQITTREAMPSLLHELCLEVLLEDDYKIYTDQVNSKGLFNQKTHTREWDTYNRTVPRCLHLLMLLPIRGMQARWLDEGLLDDQIWDFEKAQYVKNTHPLANYKYDDGVEHVNKFGRTGVIRNPSGSGKENLGIFVNTNKTQSRKDLIMGAKPGYEIPWPADTDVDSLNQVYEIINEQKKFNEIYSPPVTTPVNQLDEDNQVYEGIKNQLPYYVPLFRRVQETISKSFPDTRRSLLLPITADALRKLFVNVLREAERRYKEKYPQFKDSLIAFDCNGQPRFDIHSLRVYGVTDLLDNDVPLEVVQMIVGHATSVMTMYYRKKNREEFLELLREAKKTGGASLLHEKSMIEKLGLTEENKQEIIALFDIVDDWKGGTQKVNARPDFDKGGRDKFINGGVCSSFDCKTGGIDVTYTKGGKKVTVTSVEGGDYRCGNCRYFRTGPRYLAEQILYFNLIALEIRELVEKRKELMRKANEIFDHPELELSSIKADRYLNQADQVTKVLAHRIVESRRRKALIDRSRQPMLGESGTNKDNIENSLAVLGQPQSEINFTSEQLSMFDACMETSTQAAVLGIEDIEADISLRKLEKFISQTASLAKEQNPLYFIPDDNDKRLAILFKLHDASELMGRSITDEEFKNPHLLMENLGRDGFKALAQNLTNYEVSLLQEAS</sequence>
<dbReference type="STRING" id="641665.GCA_002104455_03468"/>
<name>A0A1H7P0N5_9GAMM</name>
<keyword evidence="4" id="KW-1185">Reference proteome</keyword>
<proteinExistence type="predicted"/>
<feature type="domain" description="Tyr recombinase" evidence="2">
    <location>
        <begin position="813"/>
        <end position="868"/>
    </location>
</feature>
<dbReference type="InterPro" id="IPR011010">
    <property type="entry name" value="DNA_brk_join_enz"/>
</dbReference>
<dbReference type="GO" id="GO:0003677">
    <property type="term" value="F:DNA binding"/>
    <property type="evidence" value="ECO:0007669"/>
    <property type="project" value="InterPro"/>
</dbReference>
<dbReference type="SUPFAM" id="SSF56349">
    <property type="entry name" value="DNA breaking-rejoining enzymes"/>
    <property type="match status" value="1"/>
</dbReference>
<gene>
    <name evidence="3" type="ORF">SAMN05216262_108136</name>
</gene>
<protein>
    <submittedName>
        <fullName evidence="3">Phage integrase family protein</fullName>
    </submittedName>
</protein>
<dbReference type="Gene3D" id="1.10.443.10">
    <property type="entry name" value="Intergrase catalytic core"/>
    <property type="match status" value="1"/>
</dbReference>
<evidence type="ECO:0000313" key="4">
    <source>
        <dbReference type="Proteomes" id="UP000199297"/>
    </source>
</evidence>
<dbReference type="AlphaFoldDB" id="A0A1H7P0N5"/>
<dbReference type="OrthoDB" id="2077978at2"/>
<reference evidence="4" key="1">
    <citation type="submission" date="2016-10" db="EMBL/GenBank/DDBJ databases">
        <authorList>
            <person name="Varghese N."/>
            <person name="Submissions S."/>
        </authorList>
    </citation>
    <scope>NUCLEOTIDE SEQUENCE [LARGE SCALE GENOMIC DNA]</scope>
    <source>
        <strain evidence="4">CGMCC 1.9127</strain>
    </source>
</reference>
<dbReference type="GO" id="GO:0015074">
    <property type="term" value="P:DNA integration"/>
    <property type="evidence" value="ECO:0007669"/>
    <property type="project" value="InterPro"/>
</dbReference>